<reference evidence="4" key="1">
    <citation type="submission" date="2022-11" db="EMBL/GenBank/DDBJ databases">
        <title>Chromosomal genome sequence assembly and mating type (MAT) locus characterization of the leprose asexual lichenized fungus Lepraria neglecta (Nyl.) Erichsen.</title>
        <authorList>
            <person name="Allen J.L."/>
            <person name="Pfeffer B."/>
        </authorList>
    </citation>
    <scope>NUCLEOTIDE SEQUENCE</scope>
    <source>
        <strain evidence="4">Allen 5258</strain>
    </source>
</reference>
<keyword evidence="2" id="KW-0808">Transferase</keyword>
<evidence type="ECO:0000256" key="1">
    <source>
        <dbReference type="ARBA" id="ARBA00023268"/>
    </source>
</evidence>
<keyword evidence="1" id="KW-0511">Multifunctional enzyme</keyword>
<dbReference type="AlphaFoldDB" id="A0AAE0DP39"/>
<dbReference type="EMBL" id="JASNWA010000003">
    <property type="protein sequence ID" value="KAK3177896.1"/>
    <property type="molecule type" value="Genomic_DNA"/>
</dbReference>
<protein>
    <submittedName>
        <fullName evidence="4">PKS/NRPS-like protein biosynthetic cluster</fullName>
    </submittedName>
</protein>
<dbReference type="Pfam" id="PF02801">
    <property type="entry name" value="Ketoacyl-synt_C"/>
    <property type="match status" value="1"/>
</dbReference>
<dbReference type="SUPFAM" id="SSF53901">
    <property type="entry name" value="Thiolase-like"/>
    <property type="match status" value="1"/>
</dbReference>
<dbReference type="Gene3D" id="3.40.47.10">
    <property type="match status" value="1"/>
</dbReference>
<sequence>MADHIPTPIAIVGIGCRLPGDVADTEQLWQLLAAGRNAWSPVPADRYTEGAFYHPSPDSNGTTNHRGGHFLSQNIAAFDAAFFGVSPLEAHAMDPQQRLLLEVTYEAFENAGIPIEQARGSNTAVYVATFTHDYDRNIYKDPSDVPKYHTTGTGDAIISNRISYTFDLKGPSMTLDTGCSGSMVALHQACQSLRTRESSMAMASGVNLILSPDHMIGMSNLHMLNGNGRSYSFDVRGSGYGRGEGATTVLLKRLDDALQAGDNIRAIIRNTAVNQDGKTSGITLPSQQAQENLQQSIFKLAGIDPYEIPYIEAHGTGTAAGDQAELQSIARVFCGKRCEPGNLFVGSIKSNIGHLESSSGLAGLIKTVLVLEKGLIPPNADFQIQKPSLKLEEWNVKKLGQLLDYAEPV</sequence>
<evidence type="ECO:0000313" key="4">
    <source>
        <dbReference type="EMBL" id="KAK3177896.1"/>
    </source>
</evidence>
<evidence type="ECO:0000259" key="3">
    <source>
        <dbReference type="PROSITE" id="PS52004"/>
    </source>
</evidence>
<proteinExistence type="inferred from homology"/>
<dbReference type="PANTHER" id="PTHR43775">
    <property type="entry name" value="FATTY ACID SYNTHASE"/>
    <property type="match status" value="1"/>
</dbReference>
<dbReference type="InterPro" id="IPR014030">
    <property type="entry name" value="Ketoacyl_synth_N"/>
</dbReference>
<dbReference type="SMART" id="SM00825">
    <property type="entry name" value="PKS_KS"/>
    <property type="match status" value="1"/>
</dbReference>
<dbReference type="GO" id="GO:0044550">
    <property type="term" value="P:secondary metabolite biosynthetic process"/>
    <property type="evidence" value="ECO:0007669"/>
    <property type="project" value="TreeGrafter"/>
</dbReference>
<keyword evidence="5" id="KW-1185">Reference proteome</keyword>
<dbReference type="CDD" id="cd00833">
    <property type="entry name" value="PKS"/>
    <property type="match status" value="1"/>
</dbReference>
<accession>A0AAE0DP39</accession>
<evidence type="ECO:0000256" key="2">
    <source>
        <dbReference type="RuleBase" id="RU003694"/>
    </source>
</evidence>
<dbReference type="GO" id="GO:0006633">
    <property type="term" value="P:fatty acid biosynthetic process"/>
    <property type="evidence" value="ECO:0007669"/>
    <property type="project" value="TreeGrafter"/>
</dbReference>
<dbReference type="Proteomes" id="UP001276659">
    <property type="component" value="Unassembled WGS sequence"/>
</dbReference>
<organism evidence="4 5">
    <name type="scientific">Lepraria neglecta</name>
    <dbReference type="NCBI Taxonomy" id="209136"/>
    <lineage>
        <taxon>Eukaryota</taxon>
        <taxon>Fungi</taxon>
        <taxon>Dikarya</taxon>
        <taxon>Ascomycota</taxon>
        <taxon>Pezizomycotina</taxon>
        <taxon>Lecanoromycetes</taxon>
        <taxon>OSLEUM clade</taxon>
        <taxon>Lecanoromycetidae</taxon>
        <taxon>Lecanorales</taxon>
        <taxon>Lecanorineae</taxon>
        <taxon>Stereocaulaceae</taxon>
        <taxon>Lepraria</taxon>
    </lineage>
</organism>
<dbReference type="InterPro" id="IPR050091">
    <property type="entry name" value="PKS_NRPS_Biosynth_Enz"/>
</dbReference>
<dbReference type="Pfam" id="PF00109">
    <property type="entry name" value="ketoacyl-synt"/>
    <property type="match status" value="1"/>
</dbReference>
<dbReference type="PROSITE" id="PS52004">
    <property type="entry name" value="KS3_2"/>
    <property type="match status" value="1"/>
</dbReference>
<comment type="similarity">
    <text evidence="2">Belongs to the thiolase-like superfamily. Beta-ketoacyl-ACP synthases family.</text>
</comment>
<name>A0AAE0DP39_9LECA</name>
<dbReference type="InterPro" id="IPR014031">
    <property type="entry name" value="Ketoacyl_synth_C"/>
</dbReference>
<comment type="caution">
    <text evidence="4">The sequence shown here is derived from an EMBL/GenBank/DDBJ whole genome shotgun (WGS) entry which is preliminary data.</text>
</comment>
<evidence type="ECO:0000313" key="5">
    <source>
        <dbReference type="Proteomes" id="UP001276659"/>
    </source>
</evidence>
<feature type="domain" description="Ketosynthase family 3 (KS3)" evidence="3">
    <location>
        <begin position="6"/>
        <end position="409"/>
    </location>
</feature>
<dbReference type="InterPro" id="IPR020841">
    <property type="entry name" value="PKS_Beta-ketoAc_synthase_dom"/>
</dbReference>
<dbReference type="PANTHER" id="PTHR43775:SF22">
    <property type="entry name" value="SYNTHASE, PUTATIVE (JCVI)-RELATED"/>
    <property type="match status" value="1"/>
</dbReference>
<dbReference type="GO" id="GO:0004312">
    <property type="term" value="F:fatty acid synthase activity"/>
    <property type="evidence" value="ECO:0007669"/>
    <property type="project" value="TreeGrafter"/>
</dbReference>
<gene>
    <name evidence="4" type="ORF">OEA41_000028</name>
</gene>
<dbReference type="InterPro" id="IPR016039">
    <property type="entry name" value="Thiolase-like"/>
</dbReference>